<dbReference type="Gene3D" id="3.40.50.1820">
    <property type="entry name" value="alpha/beta hydrolase"/>
    <property type="match status" value="1"/>
</dbReference>
<dbReference type="InterPro" id="IPR029058">
    <property type="entry name" value="AB_hydrolase_fold"/>
</dbReference>
<protein>
    <submittedName>
        <fullName evidence="2">Unannotated protein</fullName>
    </submittedName>
</protein>
<organism evidence="2">
    <name type="scientific">freshwater metagenome</name>
    <dbReference type="NCBI Taxonomy" id="449393"/>
    <lineage>
        <taxon>unclassified sequences</taxon>
        <taxon>metagenomes</taxon>
        <taxon>ecological metagenomes</taxon>
    </lineage>
</organism>
<dbReference type="PANTHER" id="PTHR43433">
    <property type="entry name" value="HYDROLASE, ALPHA/BETA FOLD FAMILY PROTEIN"/>
    <property type="match status" value="1"/>
</dbReference>
<dbReference type="PANTHER" id="PTHR43433:SF1">
    <property type="entry name" value="BLL5160 PROTEIN"/>
    <property type="match status" value="1"/>
</dbReference>
<evidence type="ECO:0000259" key="1">
    <source>
        <dbReference type="Pfam" id="PF12146"/>
    </source>
</evidence>
<dbReference type="InterPro" id="IPR050471">
    <property type="entry name" value="AB_hydrolase"/>
</dbReference>
<sequence>MNDITITVDGSAGPLKCHVRGDGPAVVLLPSLGRGARDFDDLSTRLAEAGYRAVRPEPRGIGGSALGPDAIAMEDLADDVARVIRALVPETHWGRTTVVGHAFGNRVTRMLATIHPELVDSVVLLACGGFIHPRPEIAAALAAVFDSTLGEREHLDAVRTVFFAPGNDAAVWNDGWYPRTAAVQTTATKTTAVESWWSAGRADVLVVQPADDAIAVPENAVRLVEVIGDRARLVTIANAGHALLPEQPETVAATVLSWLRERVLLNL</sequence>
<dbReference type="InterPro" id="IPR022742">
    <property type="entry name" value="Hydrolase_4"/>
</dbReference>
<dbReference type="SUPFAM" id="SSF53474">
    <property type="entry name" value="alpha/beta-Hydrolases"/>
    <property type="match status" value="1"/>
</dbReference>
<dbReference type="PRINTS" id="PR00111">
    <property type="entry name" value="ABHYDROLASE"/>
</dbReference>
<proteinExistence type="predicted"/>
<gene>
    <name evidence="2" type="ORF">UFOPK1722_01872</name>
</gene>
<accession>A0A6J6G3A7</accession>
<feature type="domain" description="Serine aminopeptidase S33" evidence="1">
    <location>
        <begin position="25"/>
        <end position="247"/>
    </location>
</feature>
<name>A0A6J6G3A7_9ZZZZ</name>
<dbReference type="EMBL" id="CAEZTS010000229">
    <property type="protein sequence ID" value="CAB4595591.1"/>
    <property type="molecule type" value="Genomic_DNA"/>
</dbReference>
<evidence type="ECO:0000313" key="2">
    <source>
        <dbReference type="EMBL" id="CAB4595591.1"/>
    </source>
</evidence>
<reference evidence="2" key="1">
    <citation type="submission" date="2020-05" db="EMBL/GenBank/DDBJ databases">
        <authorList>
            <person name="Chiriac C."/>
            <person name="Salcher M."/>
            <person name="Ghai R."/>
            <person name="Kavagutti S V."/>
        </authorList>
    </citation>
    <scope>NUCLEOTIDE SEQUENCE</scope>
</reference>
<dbReference type="Pfam" id="PF12146">
    <property type="entry name" value="Hydrolase_4"/>
    <property type="match status" value="1"/>
</dbReference>
<dbReference type="InterPro" id="IPR000073">
    <property type="entry name" value="AB_hydrolase_1"/>
</dbReference>
<dbReference type="AlphaFoldDB" id="A0A6J6G3A7"/>